<sequence>MRKQGIEPNVVTYSILVDAHCKEGMVSEAEDIIDAMIKRGIEPNVVTHNALINGHCLQNEMDKARRVFNLMIEMGCAPDIVTYSTMINGYCKAKRLDEAMELFHEISQKGPIPNTVTYNTLVQSMFQLGKVSTACELFRKMLASGQVPNIETTVLKGLCKTGNTGRAVRFLRLMESRGFEPNIVAYSTILDCLFKKGLLKEALDLFSEGKINICCNDNSIGLTFGCSELLTP</sequence>
<feature type="repeat" description="PPR" evidence="3">
    <location>
        <begin position="79"/>
        <end position="113"/>
    </location>
</feature>
<dbReference type="PANTHER" id="PTHR45613:SF207">
    <property type="entry name" value="OS08G0300700 PROTEIN"/>
    <property type="match status" value="1"/>
</dbReference>
<reference evidence="4 5" key="1">
    <citation type="submission" date="2015-01" db="EMBL/GenBank/DDBJ databases">
        <title>Genome of allotetraploid Gossypium barbadense reveals genomic plasticity and fiber elongation in cotton evolution.</title>
        <authorList>
            <person name="Chen X."/>
            <person name="Liu X."/>
            <person name="Zhao B."/>
            <person name="Zheng H."/>
            <person name="Hu Y."/>
            <person name="Lu G."/>
            <person name="Yang C."/>
            <person name="Chen J."/>
            <person name="Shan C."/>
            <person name="Zhang L."/>
            <person name="Zhou Y."/>
            <person name="Wang L."/>
            <person name="Guo W."/>
            <person name="Bai Y."/>
            <person name="Ruan J."/>
            <person name="Shangguan X."/>
            <person name="Mao Y."/>
            <person name="Jiang J."/>
            <person name="Zhu Y."/>
            <person name="Lei J."/>
            <person name="Kang H."/>
            <person name="Chen S."/>
            <person name="He X."/>
            <person name="Wang R."/>
            <person name="Wang Y."/>
            <person name="Chen J."/>
            <person name="Wang L."/>
            <person name="Yu S."/>
            <person name="Wang B."/>
            <person name="Wei J."/>
            <person name="Song S."/>
            <person name="Lu X."/>
            <person name="Gao Z."/>
            <person name="Gu W."/>
            <person name="Deng X."/>
            <person name="Ma D."/>
            <person name="Wang S."/>
            <person name="Liang W."/>
            <person name="Fang L."/>
            <person name="Cai C."/>
            <person name="Zhu X."/>
            <person name="Zhou B."/>
            <person name="Zhang Y."/>
            <person name="Chen Z."/>
            <person name="Xu S."/>
            <person name="Zhu R."/>
            <person name="Wang S."/>
            <person name="Zhang T."/>
            <person name="Zhao G."/>
        </authorList>
    </citation>
    <scope>NUCLEOTIDE SEQUENCE [LARGE SCALE GENOMIC DNA]</scope>
    <source>
        <strain evidence="5">cv. Xinhai21</strain>
        <tissue evidence="4">Leaf</tissue>
    </source>
</reference>
<protein>
    <recommendedName>
        <fullName evidence="6">Pentacotripeptide-repeat region of PRORP domain-containing protein</fullName>
    </recommendedName>
</protein>
<evidence type="ECO:0000256" key="3">
    <source>
        <dbReference type="PROSITE-ProRule" id="PRU00708"/>
    </source>
</evidence>
<dbReference type="InterPro" id="IPR011990">
    <property type="entry name" value="TPR-like_helical_dom_sf"/>
</dbReference>
<dbReference type="FunFam" id="1.25.40.10:FF:000558">
    <property type="entry name" value="Pentatricopeptide repeat-containing protein At5g39710"/>
    <property type="match status" value="1"/>
</dbReference>
<evidence type="ECO:0000313" key="5">
    <source>
        <dbReference type="Proteomes" id="UP000239757"/>
    </source>
</evidence>
<dbReference type="InterPro" id="IPR002885">
    <property type="entry name" value="PPR_rpt"/>
</dbReference>
<evidence type="ECO:0000256" key="2">
    <source>
        <dbReference type="ARBA" id="ARBA00022737"/>
    </source>
</evidence>
<gene>
    <name evidence="4" type="ORF">GOBAR_AA32732</name>
</gene>
<keyword evidence="2" id="KW-0677">Repeat</keyword>
<organism evidence="4 5">
    <name type="scientific">Gossypium barbadense</name>
    <name type="common">Sea Island cotton</name>
    <name type="synonym">Hibiscus barbadensis</name>
    <dbReference type="NCBI Taxonomy" id="3634"/>
    <lineage>
        <taxon>Eukaryota</taxon>
        <taxon>Viridiplantae</taxon>
        <taxon>Streptophyta</taxon>
        <taxon>Embryophyta</taxon>
        <taxon>Tracheophyta</taxon>
        <taxon>Spermatophyta</taxon>
        <taxon>Magnoliopsida</taxon>
        <taxon>eudicotyledons</taxon>
        <taxon>Gunneridae</taxon>
        <taxon>Pentapetalae</taxon>
        <taxon>rosids</taxon>
        <taxon>malvids</taxon>
        <taxon>Malvales</taxon>
        <taxon>Malvaceae</taxon>
        <taxon>Malvoideae</taxon>
        <taxon>Gossypium</taxon>
    </lineage>
</organism>
<dbReference type="PANTHER" id="PTHR45613">
    <property type="entry name" value="PENTATRICOPEPTIDE REPEAT-CONTAINING PROTEIN"/>
    <property type="match status" value="1"/>
</dbReference>
<dbReference type="SUPFAM" id="SSF81901">
    <property type="entry name" value="HCP-like"/>
    <property type="match status" value="1"/>
</dbReference>
<evidence type="ECO:0000313" key="4">
    <source>
        <dbReference type="EMBL" id="PPR87963.1"/>
    </source>
</evidence>
<dbReference type="Pfam" id="PF13041">
    <property type="entry name" value="PPR_2"/>
    <property type="match status" value="2"/>
</dbReference>
<dbReference type="Pfam" id="PF12854">
    <property type="entry name" value="PPR_1"/>
    <property type="match status" value="2"/>
</dbReference>
<feature type="repeat" description="PPR" evidence="3">
    <location>
        <begin position="44"/>
        <end position="78"/>
    </location>
</feature>
<proteinExistence type="inferred from homology"/>
<dbReference type="PROSITE" id="PS51375">
    <property type="entry name" value="PPR"/>
    <property type="match status" value="4"/>
</dbReference>
<dbReference type="Proteomes" id="UP000239757">
    <property type="component" value="Unassembled WGS sequence"/>
</dbReference>
<dbReference type="NCBIfam" id="TIGR00756">
    <property type="entry name" value="PPR"/>
    <property type="match status" value="6"/>
</dbReference>
<dbReference type="OrthoDB" id="185373at2759"/>
<evidence type="ECO:0000256" key="1">
    <source>
        <dbReference type="ARBA" id="ARBA00007626"/>
    </source>
</evidence>
<evidence type="ECO:0008006" key="6">
    <source>
        <dbReference type="Google" id="ProtNLM"/>
    </source>
</evidence>
<feature type="repeat" description="PPR" evidence="3">
    <location>
        <begin position="9"/>
        <end position="43"/>
    </location>
</feature>
<accession>A0A2P5WA45</accession>
<dbReference type="EMBL" id="KZ668414">
    <property type="protein sequence ID" value="PPR87963.1"/>
    <property type="molecule type" value="Genomic_DNA"/>
</dbReference>
<dbReference type="Gene3D" id="1.25.40.10">
    <property type="entry name" value="Tetratricopeptide repeat domain"/>
    <property type="match status" value="3"/>
</dbReference>
<comment type="similarity">
    <text evidence="1">Belongs to the PPR family. P subfamily.</text>
</comment>
<dbReference type="AlphaFoldDB" id="A0A2P5WA45"/>
<name>A0A2P5WA45_GOSBA</name>
<feature type="repeat" description="PPR" evidence="3">
    <location>
        <begin position="114"/>
        <end position="148"/>
    </location>
</feature>